<keyword evidence="6" id="KW-1185">Reference proteome</keyword>
<evidence type="ECO:0000259" key="4">
    <source>
        <dbReference type="Pfam" id="PF08308"/>
    </source>
</evidence>
<evidence type="ECO:0000313" key="5">
    <source>
        <dbReference type="EMBL" id="NSE17178.1"/>
    </source>
</evidence>
<keyword evidence="2" id="KW-1133">Transmembrane helix</keyword>
<accession>A0ABX2GHK5</accession>
<feature type="signal peptide" evidence="3">
    <location>
        <begin position="1"/>
        <end position="27"/>
    </location>
</feature>
<feature type="compositionally biased region" description="Basic and acidic residues" evidence="1">
    <location>
        <begin position="112"/>
        <end position="141"/>
    </location>
</feature>
<feature type="compositionally biased region" description="Polar residues" evidence="1">
    <location>
        <begin position="1300"/>
        <end position="1309"/>
    </location>
</feature>
<protein>
    <submittedName>
        <fullName evidence="5">PEGA domain-containing protein</fullName>
    </submittedName>
</protein>
<sequence length="1316" mass="144446">MKVWKKLKVVVLTMLFCIGVMVQPALAATMVQDGIEATLTTDKENYQQGEEITVTLMVTNTNRTEATNVSLETFLPDHFVVAENNETAKQVTSLRAGETITLQTVCMVKDSDTKKDDTKDDNTKKDDPSGENKGNGDKEDQNNLSGTGGDKNQPSNGNNPGGTLTKNNGSSQQKKDSSGSLKSEKLHSAPNMGDSTQILLWVALLALTGIVVFVAWKQRKKKNKILAFFLCLTMAGSTIAGVFPEQTKAAPQSVNVGQTMELSTQIQVGGKTTEIKAQIGYTYVKQDTPADDAQGYTRGEWIQMLAEKIEMNLDTDPAAINHYFADTEGNEHEVAIETAQAYGILPPADVEDLEQDIPFFFPEEPATREFAAYTAVHAMGYDGRHEYDTSSWADWASIRYQNEAAIAVGKGFLELRDGSKFQPQKKLSREDADSIFNTIEEIRHEDTEINEEEHDNTQYADGVLKKELENITDYTVIENEDGTYTVTVPRVDATEQIKEGSVIVLPPSESYPAGIALKTAALNREEIEIILTCVKPELWEVVTKIDFVGGGKALIDEEALAASYEIATQANITASGRIDVGYQKEKEFKIGPNEECDVKVDFEIPDISYVADIDVGINDIRVNEFKIAVTEKASADAQAEKEFADSGQVELGRVPFLLGSTGLAFDIVIFCSYKANGSAQITYKLESTQGYQYKDGTGRCIFNFKHGFDTVDVKGNAEGGIGVKGLLTLYSVFDLVGYYADLGVGIDGEFTYHSLQEGSLLCTDIKVYPYSTNGIDTDSIFGEVLEKRFNKKVEFQPLQNNEDNPFRLHYHNENGKRVSKCTYATGGITGYIYSSQTHLPIENARVKIYKGSAVNTGTSGGSVSGGGSGGGGRDAWSLNPDANENIVVFDASEDSHGGNSIGFGDNETAPVKVLYTDPFGKYSAENLQDGMYYIVASATSYKTYTINEIEIKDSAIVYAEDIYMVERKGSENGSVEGTITDAVTGQGIDGTSYIVRDGWNNKTGDAVTAGVFEDADYALSLNNGNYTLEISKEGYITNYKNITIAENQVDQANITLVPENGADVTADQLRVVLTWGEEPADLDSHMICYSETMPYHIWYRQQNFYGDSTANLDVDDTDSYGPETVTVNNMNVNEKFSYYVHDYTNSDDYNTNAMSLSGAKVEVYLGEKNIATYFVPSNQEGTLWHVFDFDAATQTITPVNTFSYENTPSVIGGLKEDVEDMNSLETYAAKPDHSKKRQDKVAVEEEPSEIQEASETIITPEVTQIPEKEPKTKETENGAELPENEGIIPEDAFEAEKSTTEYSDAASTTEMEEAAD</sequence>
<evidence type="ECO:0000256" key="3">
    <source>
        <dbReference type="SAM" id="SignalP"/>
    </source>
</evidence>
<dbReference type="SUPFAM" id="SSF49478">
    <property type="entry name" value="Cna protein B-type domain"/>
    <property type="match status" value="1"/>
</dbReference>
<evidence type="ECO:0000256" key="1">
    <source>
        <dbReference type="SAM" id="MobiDB-lite"/>
    </source>
</evidence>
<name>A0ABX2GHK5_9FIRM</name>
<evidence type="ECO:0000313" key="6">
    <source>
        <dbReference type="Proteomes" id="UP000768180"/>
    </source>
</evidence>
<dbReference type="Proteomes" id="UP000768180">
    <property type="component" value="Unassembled WGS sequence"/>
</dbReference>
<comment type="caution">
    <text evidence="5">The sequence shown here is derived from an EMBL/GenBank/DDBJ whole genome shotgun (WGS) entry which is preliminary data.</text>
</comment>
<feature type="compositionally biased region" description="Basic and acidic residues" evidence="1">
    <location>
        <begin position="173"/>
        <end position="187"/>
    </location>
</feature>
<dbReference type="EMBL" id="JAAITQ010000025">
    <property type="protein sequence ID" value="NSE17178.1"/>
    <property type="molecule type" value="Genomic_DNA"/>
</dbReference>
<feature type="compositionally biased region" description="Basic and acidic residues" evidence="1">
    <location>
        <begin position="1266"/>
        <end position="1276"/>
    </location>
</feature>
<dbReference type="RefSeq" id="WP_173830191.1">
    <property type="nucleotide sequence ID" value="NZ_JAAITQ010000025.1"/>
</dbReference>
<keyword evidence="2" id="KW-0812">Transmembrane</keyword>
<feature type="transmembrane region" description="Helical" evidence="2">
    <location>
        <begin position="225"/>
        <end position="243"/>
    </location>
</feature>
<feature type="region of interest" description="Disordered" evidence="1">
    <location>
        <begin position="1228"/>
        <end position="1316"/>
    </location>
</feature>
<feature type="chain" id="PRO_5045500664" evidence="3">
    <location>
        <begin position="28"/>
        <end position="1316"/>
    </location>
</feature>
<dbReference type="Pfam" id="PF08308">
    <property type="entry name" value="PEGA"/>
    <property type="match status" value="1"/>
</dbReference>
<feature type="domain" description="PEGA" evidence="4">
    <location>
        <begin position="1019"/>
        <end position="1059"/>
    </location>
</feature>
<dbReference type="InterPro" id="IPR008969">
    <property type="entry name" value="CarboxyPept-like_regulatory"/>
</dbReference>
<feature type="transmembrane region" description="Helical" evidence="2">
    <location>
        <begin position="198"/>
        <end position="216"/>
    </location>
</feature>
<reference evidence="5 6" key="1">
    <citation type="journal article" date="2020" name="Cell Host Microbe">
        <title>Functional and Genomic Variation between Human-Derived Isolates of Lachnospiraceae Reveals Inter- and Intra-Species Diversity.</title>
        <authorList>
            <person name="Sorbara M.T."/>
            <person name="Littmann E.R."/>
            <person name="Fontana E."/>
            <person name="Moody T.U."/>
            <person name="Kohout C.E."/>
            <person name="Gjonbalaj M."/>
            <person name="Eaton V."/>
            <person name="Seok R."/>
            <person name="Leiner I.M."/>
            <person name="Pamer E.G."/>
        </authorList>
    </citation>
    <scope>NUCLEOTIDE SEQUENCE [LARGE SCALE GENOMIC DNA]</scope>
    <source>
        <strain evidence="5 6">MSK.14.54</strain>
    </source>
</reference>
<feature type="region of interest" description="Disordered" evidence="1">
    <location>
        <begin position="112"/>
        <end position="189"/>
    </location>
</feature>
<dbReference type="Gene3D" id="2.60.40.1120">
    <property type="entry name" value="Carboxypeptidase-like, regulatory domain"/>
    <property type="match status" value="2"/>
</dbReference>
<dbReference type="InterPro" id="IPR013229">
    <property type="entry name" value="PEGA"/>
</dbReference>
<gene>
    <name evidence="5" type="ORF">G5B05_12345</name>
</gene>
<organism evidence="5 6">
    <name type="scientific">Fusicatenibacter saccharivorans</name>
    <dbReference type="NCBI Taxonomy" id="1150298"/>
    <lineage>
        <taxon>Bacteria</taxon>
        <taxon>Bacillati</taxon>
        <taxon>Bacillota</taxon>
        <taxon>Clostridia</taxon>
        <taxon>Lachnospirales</taxon>
        <taxon>Lachnospiraceae</taxon>
        <taxon>Fusicatenibacter</taxon>
    </lineage>
</organism>
<keyword evidence="2" id="KW-0472">Membrane</keyword>
<feature type="compositionally biased region" description="Polar residues" evidence="1">
    <location>
        <begin position="142"/>
        <end position="165"/>
    </location>
</feature>
<keyword evidence="3" id="KW-0732">Signal</keyword>
<evidence type="ECO:0000256" key="2">
    <source>
        <dbReference type="SAM" id="Phobius"/>
    </source>
</evidence>
<proteinExistence type="predicted"/>
<dbReference type="SUPFAM" id="SSF49464">
    <property type="entry name" value="Carboxypeptidase regulatory domain-like"/>
    <property type="match status" value="1"/>
</dbReference>